<accession>A0ABS4PHW5</accession>
<evidence type="ECO:0000313" key="2">
    <source>
        <dbReference type="EMBL" id="MBP2178986.1"/>
    </source>
</evidence>
<protein>
    <recommendedName>
        <fullName evidence="4">Peptidase inhibitor family I36</fullName>
    </recommendedName>
</protein>
<organism evidence="2 3">
    <name type="scientific">Amycolatopsis magusensis</name>
    <dbReference type="NCBI Taxonomy" id="882444"/>
    <lineage>
        <taxon>Bacteria</taxon>
        <taxon>Bacillati</taxon>
        <taxon>Actinomycetota</taxon>
        <taxon>Actinomycetes</taxon>
        <taxon>Pseudonocardiales</taxon>
        <taxon>Pseudonocardiaceae</taxon>
        <taxon>Amycolatopsis</taxon>
    </lineage>
</organism>
<dbReference type="RefSeq" id="WP_209662716.1">
    <property type="nucleotide sequence ID" value="NZ_JAGGMS010000001.1"/>
</dbReference>
<keyword evidence="1" id="KW-0732">Signal</keyword>
<reference evidence="2 3" key="1">
    <citation type="submission" date="2021-03" db="EMBL/GenBank/DDBJ databases">
        <title>Sequencing the genomes of 1000 actinobacteria strains.</title>
        <authorList>
            <person name="Klenk H.-P."/>
        </authorList>
    </citation>
    <scope>NUCLEOTIDE SEQUENCE [LARGE SCALE GENOMIC DNA]</scope>
    <source>
        <strain evidence="2 3">DSM 45510</strain>
    </source>
</reference>
<evidence type="ECO:0008006" key="4">
    <source>
        <dbReference type="Google" id="ProtNLM"/>
    </source>
</evidence>
<feature type="chain" id="PRO_5047329979" description="Peptidase inhibitor family I36" evidence="1">
    <location>
        <begin position="29"/>
        <end position="116"/>
    </location>
</feature>
<feature type="signal peptide" evidence="1">
    <location>
        <begin position="1"/>
        <end position="28"/>
    </location>
</feature>
<keyword evidence="3" id="KW-1185">Reference proteome</keyword>
<gene>
    <name evidence="2" type="ORF">JOM49_000512</name>
</gene>
<evidence type="ECO:0000256" key="1">
    <source>
        <dbReference type="SAM" id="SignalP"/>
    </source>
</evidence>
<proteinExistence type="predicted"/>
<dbReference type="EMBL" id="JAGGMS010000001">
    <property type="protein sequence ID" value="MBP2178986.1"/>
    <property type="molecule type" value="Genomic_DNA"/>
</dbReference>
<dbReference type="Gene3D" id="2.60.20.10">
    <property type="entry name" value="Crystallins"/>
    <property type="match status" value="1"/>
</dbReference>
<sequence length="116" mass="11954">MVSRRLGALAGALVAAGTLAGAALPAQAVESNALPTVQFWVHANFDGSGGGWGTGAGFGQCVQLDEFYKNKFSSLKTSNTVILFDGDGCSLGSATFTQEAGGFGWMNDRANSFKII</sequence>
<evidence type="ECO:0000313" key="3">
    <source>
        <dbReference type="Proteomes" id="UP000741013"/>
    </source>
</evidence>
<dbReference type="Proteomes" id="UP000741013">
    <property type="component" value="Unassembled WGS sequence"/>
</dbReference>
<comment type="caution">
    <text evidence="2">The sequence shown here is derived from an EMBL/GenBank/DDBJ whole genome shotgun (WGS) entry which is preliminary data.</text>
</comment>
<name>A0ABS4PHW5_9PSEU</name>